<reference evidence="2 3" key="1">
    <citation type="journal article" date="2018" name="Sci. Rep.">
        <title>Genomic signatures of local adaptation to the degree of environmental predictability in rotifers.</title>
        <authorList>
            <person name="Franch-Gras L."/>
            <person name="Hahn C."/>
            <person name="Garcia-Roger E.M."/>
            <person name="Carmona M.J."/>
            <person name="Serra M."/>
            <person name="Gomez A."/>
        </authorList>
    </citation>
    <scope>NUCLEOTIDE SEQUENCE [LARGE SCALE GENOMIC DNA]</scope>
    <source>
        <strain evidence="2">HYR1</strain>
    </source>
</reference>
<name>A0A3M7T087_BRAPC</name>
<comment type="caution">
    <text evidence="2">The sequence shown here is derived from an EMBL/GenBank/DDBJ whole genome shotgun (WGS) entry which is preliminary data.</text>
</comment>
<sequence>MNWNLVVLLFPRSVLGGIGAGIRQDACFISSNDCNTVLKLSIRYVLPGEEIPFNSLKFKFEPTPIDITVIPIDFIELATSSGRSLPLLAPSVTTKITLLTPEN</sequence>
<keyword evidence="3" id="KW-1185">Reference proteome</keyword>
<gene>
    <name evidence="2" type="ORF">BpHYR1_048141</name>
</gene>
<feature type="signal peptide" evidence="1">
    <location>
        <begin position="1"/>
        <end position="16"/>
    </location>
</feature>
<accession>A0A3M7T087</accession>
<evidence type="ECO:0000313" key="2">
    <source>
        <dbReference type="EMBL" id="RNA41446.1"/>
    </source>
</evidence>
<evidence type="ECO:0000313" key="3">
    <source>
        <dbReference type="Proteomes" id="UP000276133"/>
    </source>
</evidence>
<proteinExistence type="predicted"/>
<dbReference type="Proteomes" id="UP000276133">
    <property type="component" value="Unassembled WGS sequence"/>
</dbReference>
<organism evidence="2 3">
    <name type="scientific">Brachionus plicatilis</name>
    <name type="common">Marine rotifer</name>
    <name type="synonym">Brachionus muelleri</name>
    <dbReference type="NCBI Taxonomy" id="10195"/>
    <lineage>
        <taxon>Eukaryota</taxon>
        <taxon>Metazoa</taxon>
        <taxon>Spiralia</taxon>
        <taxon>Gnathifera</taxon>
        <taxon>Rotifera</taxon>
        <taxon>Eurotatoria</taxon>
        <taxon>Monogononta</taxon>
        <taxon>Pseudotrocha</taxon>
        <taxon>Ploima</taxon>
        <taxon>Brachionidae</taxon>
        <taxon>Brachionus</taxon>
    </lineage>
</organism>
<dbReference type="EMBL" id="REGN01000502">
    <property type="protein sequence ID" value="RNA41446.1"/>
    <property type="molecule type" value="Genomic_DNA"/>
</dbReference>
<keyword evidence="1" id="KW-0732">Signal</keyword>
<evidence type="ECO:0000256" key="1">
    <source>
        <dbReference type="SAM" id="SignalP"/>
    </source>
</evidence>
<protein>
    <submittedName>
        <fullName evidence="2">Uncharacterized protein</fullName>
    </submittedName>
</protein>
<feature type="chain" id="PRO_5018271182" evidence="1">
    <location>
        <begin position="17"/>
        <end position="103"/>
    </location>
</feature>
<dbReference type="AlphaFoldDB" id="A0A3M7T087"/>